<sequence length="513" mass="59815">MTYHTLRLILGDQLNVQHSWYRENTDGILYVLMEILPETQYVQHHIQKICGFFLAMRAFAAQLEAMGHHVQYFKLDDTNNLQGFAANCTQLIERHHIQHFEYQLPDEWRVDQQLLAFCQSLGSSKVFDSEHFFSTRTELAELFTGKKTYLMESFYRKMRSKHQILMEPDGKTPLTGRWNYDAENRKKMPATLQVPPALQQIKDASHIVTLLAKMGVKTIGTIDPQRFNWPITRVESLALLEHFIALRLPAFGDYQDAMTDRDWLLFHSRLSFSMNLKLISPQEVITACIDYWQAHPETVPYSALEGFVRQIVGWREYMRGIYWAEMPRYQKLNYFEHTAALPSWFWHAETKMNCLSQAIGQSLEYAYAHHIQRLMLTGNFALLLGVHPDEVDAWYLGIYIDALEWVEITNTRGMSQFADGGIVGTKPYVSSANYIHKMSDHCSKCHYDKSLRHGPKACPFNALYWDFYDRHSDKLRSNPRVGMAYQVWDKIDGTEKAQILEHAAWIKQHVDGL</sequence>
<dbReference type="eggNOG" id="COG3046">
    <property type="taxonomic scope" value="Bacteria"/>
</dbReference>
<dbReference type="Gene3D" id="1.25.40.80">
    <property type="match status" value="1"/>
</dbReference>
<dbReference type="InterPro" id="IPR052551">
    <property type="entry name" value="UV-DNA_repair_photolyase"/>
</dbReference>
<organism evidence="1 2">
    <name type="scientific">Haliscomenobacter hydrossis (strain ATCC 27775 / DSM 1100 / LMG 10767 / O)</name>
    <dbReference type="NCBI Taxonomy" id="760192"/>
    <lineage>
        <taxon>Bacteria</taxon>
        <taxon>Pseudomonadati</taxon>
        <taxon>Bacteroidota</taxon>
        <taxon>Saprospiria</taxon>
        <taxon>Saprospirales</taxon>
        <taxon>Haliscomenobacteraceae</taxon>
        <taxon>Haliscomenobacter</taxon>
    </lineage>
</organism>
<dbReference type="RefSeq" id="WP_013763661.1">
    <property type="nucleotide sequence ID" value="NC_015510.1"/>
</dbReference>
<reference key="2">
    <citation type="submission" date="2011-04" db="EMBL/GenBank/DDBJ databases">
        <title>Complete sequence of chromosome of Haliscomenobacter hydrossis DSM 1100.</title>
        <authorList>
            <consortium name="US DOE Joint Genome Institute (JGI-PGF)"/>
            <person name="Lucas S."/>
            <person name="Han J."/>
            <person name="Lapidus A."/>
            <person name="Bruce D."/>
            <person name="Goodwin L."/>
            <person name="Pitluck S."/>
            <person name="Peters L."/>
            <person name="Kyrpides N."/>
            <person name="Mavromatis K."/>
            <person name="Ivanova N."/>
            <person name="Ovchinnikova G."/>
            <person name="Pagani I."/>
            <person name="Daligault H."/>
            <person name="Detter J.C."/>
            <person name="Han C."/>
            <person name="Land M."/>
            <person name="Hauser L."/>
            <person name="Markowitz V."/>
            <person name="Cheng J.-F."/>
            <person name="Hugenholtz P."/>
            <person name="Woyke T."/>
            <person name="Wu D."/>
            <person name="Verbarg S."/>
            <person name="Frueling A."/>
            <person name="Brambilla E."/>
            <person name="Klenk H.-P."/>
            <person name="Eisen J.A."/>
        </authorList>
    </citation>
    <scope>NUCLEOTIDE SEQUENCE</scope>
    <source>
        <strain>DSM 1100</strain>
    </source>
</reference>
<dbReference type="Gene3D" id="3.40.50.620">
    <property type="entry name" value="HUPs"/>
    <property type="match status" value="1"/>
</dbReference>
<dbReference type="EMBL" id="CP002691">
    <property type="protein sequence ID" value="AEE49106.1"/>
    <property type="molecule type" value="Genomic_DNA"/>
</dbReference>
<dbReference type="Gene3D" id="1.10.10.1710">
    <property type="entry name" value="Deoxyribodipyrimidine photolyase-related"/>
    <property type="match status" value="1"/>
</dbReference>
<evidence type="ECO:0000313" key="1">
    <source>
        <dbReference type="EMBL" id="AEE49106.1"/>
    </source>
</evidence>
<dbReference type="Gene3D" id="1.10.579.10">
    <property type="entry name" value="DNA Cyclobutane Dipyrimidine Photolyase, subunit A, domain 3"/>
    <property type="match status" value="1"/>
</dbReference>
<dbReference type="Pfam" id="PF04244">
    <property type="entry name" value="DPRP"/>
    <property type="match status" value="1"/>
</dbReference>
<protein>
    <submittedName>
        <fullName evidence="1">Deoxyribodipyrimidine photolyase-related protein</fullName>
    </submittedName>
</protein>
<name>F4KSZ9_HALH1</name>
<dbReference type="AlphaFoldDB" id="F4KSZ9"/>
<proteinExistence type="predicted"/>
<dbReference type="HOGENOM" id="CLU_031632_1_0_10"/>
<accession>F4KSZ9</accession>
<dbReference type="InterPro" id="IPR007357">
    <property type="entry name" value="PhrB-like"/>
</dbReference>
<dbReference type="SUPFAM" id="SSF48173">
    <property type="entry name" value="Cryptochrome/photolyase FAD-binding domain"/>
    <property type="match status" value="1"/>
</dbReference>
<dbReference type="PANTHER" id="PTHR38657">
    <property type="entry name" value="SLR1343 PROTEIN"/>
    <property type="match status" value="1"/>
</dbReference>
<dbReference type="PANTHER" id="PTHR38657:SF1">
    <property type="entry name" value="SLR1343 PROTEIN"/>
    <property type="match status" value="1"/>
</dbReference>
<gene>
    <name evidence="1" type="ordered locus">Halhy_1209</name>
</gene>
<reference evidence="1 2" key="1">
    <citation type="journal article" date="2011" name="Stand. Genomic Sci.">
        <title>Complete genome sequence of Haliscomenobacter hydrossis type strain (O).</title>
        <authorList>
            <consortium name="US DOE Joint Genome Institute (JGI-PGF)"/>
            <person name="Daligault H."/>
            <person name="Lapidus A."/>
            <person name="Zeytun A."/>
            <person name="Nolan M."/>
            <person name="Lucas S."/>
            <person name="Del Rio T.G."/>
            <person name="Tice H."/>
            <person name="Cheng J.F."/>
            <person name="Tapia R."/>
            <person name="Han C."/>
            <person name="Goodwin L."/>
            <person name="Pitluck S."/>
            <person name="Liolios K."/>
            <person name="Pagani I."/>
            <person name="Ivanova N."/>
            <person name="Huntemann M."/>
            <person name="Mavromatis K."/>
            <person name="Mikhailova N."/>
            <person name="Pati A."/>
            <person name="Chen A."/>
            <person name="Palaniappan K."/>
            <person name="Land M."/>
            <person name="Hauser L."/>
            <person name="Brambilla E.M."/>
            <person name="Rohde M."/>
            <person name="Verbarg S."/>
            <person name="Goker M."/>
            <person name="Bristow J."/>
            <person name="Eisen J.A."/>
            <person name="Markowitz V."/>
            <person name="Hugenholtz P."/>
            <person name="Kyrpides N.C."/>
            <person name="Klenk H.P."/>
            <person name="Woyke T."/>
        </authorList>
    </citation>
    <scope>NUCLEOTIDE SEQUENCE [LARGE SCALE GENOMIC DNA]</scope>
    <source>
        <strain evidence="2">ATCC 27775 / DSM 1100 / LMG 10767 / O</strain>
    </source>
</reference>
<dbReference type="KEGG" id="hhy:Halhy_1209"/>
<dbReference type="InterPro" id="IPR036134">
    <property type="entry name" value="Crypto/Photolyase_FAD-like_sf"/>
</dbReference>
<dbReference type="Proteomes" id="UP000008461">
    <property type="component" value="Chromosome"/>
</dbReference>
<keyword evidence="2" id="KW-1185">Reference proteome</keyword>
<dbReference type="InterPro" id="IPR014729">
    <property type="entry name" value="Rossmann-like_a/b/a_fold"/>
</dbReference>
<dbReference type="OrthoDB" id="5288100at2"/>
<dbReference type="STRING" id="760192.Halhy_1209"/>
<evidence type="ECO:0000313" key="2">
    <source>
        <dbReference type="Proteomes" id="UP000008461"/>
    </source>
</evidence>